<dbReference type="RefSeq" id="WP_354697244.1">
    <property type="nucleotide sequence ID" value="NZ_CP114014.1"/>
</dbReference>
<accession>A0AAU7AWI8</accession>
<dbReference type="EMBL" id="CP114014">
    <property type="protein sequence ID" value="XAY06011.1"/>
    <property type="molecule type" value="Genomic_DNA"/>
</dbReference>
<dbReference type="AlphaFoldDB" id="A0AAU7AWI8"/>
<sequence>MFAIGWICVQEAEYPDIADYPTSEPRDHVIALVRAAIARHLDATWPEFEQADLRHANGTWTLQINAHRNHRKSWPTALFSEIGELAAGSFGHLHLWDDEHPTEDERFMRWTMVHGVVTAEEDIALRPVVARWFDRVDDANETEAVASLPRECPACRHSLSETAHLDGRDPAGRPQTVVLWECPHCRGRFSAVVDLTDPASLSDAVPLPWTSELGWPG</sequence>
<dbReference type="Pfam" id="PF15585">
    <property type="entry name" value="Imm7"/>
    <property type="match status" value="1"/>
</dbReference>
<name>A0AAU7AWI8_9ACTN</name>
<proteinExistence type="predicted"/>
<evidence type="ECO:0000313" key="1">
    <source>
        <dbReference type="EMBL" id="XAY06011.1"/>
    </source>
</evidence>
<dbReference type="KEGG" id="parq:DSM112329_02872"/>
<reference evidence="1" key="1">
    <citation type="submission" date="2022-12" db="EMBL/GenBank/DDBJ databases">
        <title>Paraconexibacter alkalitolerans sp. nov. and Baekduia alba sp. nov., isolated from soil and emended description of the genera Paraconexibacter (Chun et al., 2020) and Baekduia (An et al., 2020).</title>
        <authorList>
            <person name="Vieira S."/>
            <person name="Huber K.J."/>
            <person name="Geppert A."/>
            <person name="Wolf J."/>
            <person name="Neumann-Schaal M."/>
            <person name="Muesken M."/>
            <person name="Overmann J."/>
        </authorList>
    </citation>
    <scope>NUCLEOTIDE SEQUENCE</scope>
    <source>
        <strain evidence="1">AEG42_29</strain>
    </source>
</reference>
<protein>
    <submittedName>
        <fullName evidence="1">Uncharacterized protein</fullName>
    </submittedName>
</protein>
<organism evidence="1">
    <name type="scientific">Paraconexibacter sp. AEG42_29</name>
    <dbReference type="NCBI Taxonomy" id="2997339"/>
    <lineage>
        <taxon>Bacteria</taxon>
        <taxon>Bacillati</taxon>
        <taxon>Actinomycetota</taxon>
        <taxon>Thermoleophilia</taxon>
        <taxon>Solirubrobacterales</taxon>
        <taxon>Paraconexibacteraceae</taxon>
        <taxon>Paraconexibacter</taxon>
    </lineage>
</organism>
<dbReference type="InterPro" id="IPR028965">
    <property type="entry name" value="Imm7"/>
</dbReference>
<gene>
    <name evidence="1" type="ORF">DSM112329_02872</name>
</gene>